<keyword evidence="6 7" id="KW-0472">Membrane</keyword>
<dbReference type="InterPro" id="IPR004681">
    <property type="entry name" value="TRAP_DctM"/>
</dbReference>
<keyword evidence="10" id="KW-1185">Reference proteome</keyword>
<dbReference type="AlphaFoldDB" id="A0A5K7ZCN2"/>
<dbReference type="InterPro" id="IPR010656">
    <property type="entry name" value="DctM"/>
</dbReference>
<evidence type="ECO:0000313" key="9">
    <source>
        <dbReference type="EMBL" id="BBO78580.1"/>
    </source>
</evidence>
<protein>
    <submittedName>
        <fullName evidence="9">C4-dicarboxylate ABC transporter permease</fullName>
    </submittedName>
</protein>
<dbReference type="EMBL" id="AP021875">
    <property type="protein sequence ID" value="BBO78580.1"/>
    <property type="molecule type" value="Genomic_DNA"/>
</dbReference>
<accession>A0A5K7ZCN2</accession>
<keyword evidence="2" id="KW-1003">Cell membrane</keyword>
<dbReference type="PIRSF" id="PIRSF006066">
    <property type="entry name" value="HI0050"/>
    <property type="match status" value="1"/>
</dbReference>
<evidence type="ECO:0000256" key="2">
    <source>
        <dbReference type="ARBA" id="ARBA00022475"/>
    </source>
</evidence>
<dbReference type="OrthoDB" id="9785600at2"/>
<dbReference type="GO" id="GO:0022857">
    <property type="term" value="F:transmembrane transporter activity"/>
    <property type="evidence" value="ECO:0007669"/>
    <property type="project" value="TreeGrafter"/>
</dbReference>
<feature type="transmembrane region" description="Helical" evidence="7">
    <location>
        <begin position="285"/>
        <end position="304"/>
    </location>
</feature>
<feature type="transmembrane region" description="Helical" evidence="7">
    <location>
        <begin position="6"/>
        <end position="39"/>
    </location>
</feature>
<feature type="transmembrane region" description="Helical" evidence="7">
    <location>
        <begin position="174"/>
        <end position="199"/>
    </location>
</feature>
<evidence type="ECO:0000256" key="5">
    <source>
        <dbReference type="ARBA" id="ARBA00022989"/>
    </source>
</evidence>
<dbReference type="KEGG" id="dwd:DSCW_59970"/>
<dbReference type="Pfam" id="PF06808">
    <property type="entry name" value="DctM"/>
    <property type="match status" value="1"/>
</dbReference>
<dbReference type="PANTHER" id="PTHR33362">
    <property type="entry name" value="SIALIC ACID TRAP TRANSPORTER PERMEASE PROTEIN SIAT-RELATED"/>
    <property type="match status" value="1"/>
</dbReference>
<organism evidence="9 10">
    <name type="scientific">Desulfosarcina widdelii</name>
    <dbReference type="NCBI Taxonomy" id="947919"/>
    <lineage>
        <taxon>Bacteria</taxon>
        <taxon>Pseudomonadati</taxon>
        <taxon>Thermodesulfobacteriota</taxon>
        <taxon>Desulfobacteria</taxon>
        <taxon>Desulfobacterales</taxon>
        <taxon>Desulfosarcinaceae</taxon>
        <taxon>Desulfosarcina</taxon>
    </lineage>
</organism>
<reference evidence="9 10" key="1">
    <citation type="submission" date="2019-11" db="EMBL/GenBank/DDBJ databases">
        <title>Comparative genomics of hydrocarbon-degrading Desulfosarcina strains.</title>
        <authorList>
            <person name="Watanabe M."/>
            <person name="Kojima H."/>
            <person name="Fukui M."/>
        </authorList>
    </citation>
    <scope>NUCLEOTIDE SEQUENCE [LARGE SCALE GENOMIC DNA]</scope>
    <source>
        <strain evidence="9 10">PP31</strain>
    </source>
</reference>
<dbReference type="Proteomes" id="UP000427769">
    <property type="component" value="Chromosome"/>
</dbReference>
<dbReference type="NCBIfam" id="TIGR00786">
    <property type="entry name" value="dctM"/>
    <property type="match status" value="1"/>
</dbReference>
<gene>
    <name evidence="9" type="ORF">DSCW_59970</name>
</gene>
<keyword evidence="4 7" id="KW-0812">Transmembrane</keyword>
<feature type="transmembrane region" description="Helical" evidence="7">
    <location>
        <begin position="248"/>
        <end position="265"/>
    </location>
</feature>
<proteinExistence type="predicted"/>
<evidence type="ECO:0000256" key="4">
    <source>
        <dbReference type="ARBA" id="ARBA00022692"/>
    </source>
</evidence>
<dbReference type="PANTHER" id="PTHR33362:SF5">
    <property type="entry name" value="C4-DICARBOXYLATE TRAP TRANSPORTER LARGE PERMEASE PROTEIN DCTM"/>
    <property type="match status" value="1"/>
</dbReference>
<feature type="transmembrane region" description="Helical" evidence="7">
    <location>
        <begin position="60"/>
        <end position="80"/>
    </location>
</feature>
<feature type="transmembrane region" description="Helical" evidence="7">
    <location>
        <begin position="141"/>
        <end position="168"/>
    </location>
</feature>
<name>A0A5K7ZCN2_9BACT</name>
<feature type="transmembrane region" description="Helical" evidence="7">
    <location>
        <begin position="316"/>
        <end position="337"/>
    </location>
</feature>
<dbReference type="GO" id="GO:0005886">
    <property type="term" value="C:plasma membrane"/>
    <property type="evidence" value="ECO:0007669"/>
    <property type="project" value="UniProtKB-SubCell"/>
</dbReference>
<feature type="transmembrane region" description="Helical" evidence="7">
    <location>
        <begin position="220"/>
        <end position="242"/>
    </location>
</feature>
<keyword evidence="3" id="KW-0997">Cell inner membrane</keyword>
<sequence length="435" mass="46262">MGPIEISIIGICGLLILLAIRVPIAFALCIAGIVGIMALDGWTVGIFSLGNYPFAFLKSWLLVAVPLFILMGYLASSAGVTTHAFTTAYRWLGELPGGLAMASIAACAAFAATSGSSVATAGMLGAVAIPEMQKYGYDRKLASASVAAGGLLGILIPPSIVLVIYGFITRTSVAKLLLAGILPGILTALTYFVGIYLMVKYRPSIAPKAMKFTWTERIRSLPKMWGVFVLFLAVVIGIYAGIFTPTEAAAVGTFIAFLMSLLKNFRSPVNIIKAFADTGRTTGMILAICVGASLFTQFITLSGLPDLVAEKVASIQVAPIWIMLTMLAIYLPLGLFLDTISMLLITVPIFFPIVVSLGYDPIVFGILVVKMEEISLITPPVGLNVYVIKGVAPEIPLSDIFIGIVPFLIMEFVVMAILIAFPEVVMFLPNSMIAN</sequence>
<comment type="subcellular location">
    <subcellularLocation>
        <location evidence="1">Cell inner membrane</location>
        <topology evidence="1">Multi-pass membrane protein</topology>
    </subcellularLocation>
</comment>
<feature type="domain" description="TRAP C4-dicarboxylate transport system permease DctM subunit" evidence="8">
    <location>
        <begin position="12"/>
        <end position="423"/>
    </location>
</feature>
<evidence type="ECO:0000256" key="1">
    <source>
        <dbReference type="ARBA" id="ARBA00004429"/>
    </source>
</evidence>
<evidence type="ECO:0000256" key="6">
    <source>
        <dbReference type="ARBA" id="ARBA00023136"/>
    </source>
</evidence>
<evidence type="ECO:0000256" key="7">
    <source>
        <dbReference type="SAM" id="Phobius"/>
    </source>
</evidence>
<evidence type="ECO:0000259" key="8">
    <source>
        <dbReference type="Pfam" id="PF06808"/>
    </source>
</evidence>
<feature type="transmembrane region" description="Helical" evidence="7">
    <location>
        <begin position="100"/>
        <end position="129"/>
    </location>
</feature>
<keyword evidence="5 7" id="KW-1133">Transmembrane helix</keyword>
<evidence type="ECO:0000313" key="10">
    <source>
        <dbReference type="Proteomes" id="UP000427769"/>
    </source>
</evidence>
<dbReference type="RefSeq" id="WP_155307195.1">
    <property type="nucleotide sequence ID" value="NZ_AP021875.1"/>
</dbReference>
<evidence type="ECO:0000256" key="3">
    <source>
        <dbReference type="ARBA" id="ARBA00022519"/>
    </source>
</evidence>
<feature type="transmembrane region" description="Helical" evidence="7">
    <location>
        <begin position="349"/>
        <end position="369"/>
    </location>
</feature>
<feature type="transmembrane region" description="Helical" evidence="7">
    <location>
        <begin position="400"/>
        <end position="421"/>
    </location>
</feature>